<dbReference type="Proteomes" id="UP001202674">
    <property type="component" value="Unassembled WGS sequence"/>
</dbReference>
<name>A0AAE3K4Z9_9EURY</name>
<dbReference type="NCBIfam" id="TIGR01439">
    <property type="entry name" value="lp_hng_hel_AbrB"/>
    <property type="match status" value="1"/>
</dbReference>
<dbReference type="Gene3D" id="2.10.260.10">
    <property type="match status" value="1"/>
</dbReference>
<feature type="compositionally biased region" description="Basic and acidic residues" evidence="1">
    <location>
        <begin position="80"/>
        <end position="91"/>
    </location>
</feature>
<dbReference type="SMART" id="SM00966">
    <property type="entry name" value="SpoVT_AbrB"/>
    <property type="match status" value="1"/>
</dbReference>
<gene>
    <name evidence="3" type="ORF">AArcSt11_05245</name>
</gene>
<keyword evidence="3" id="KW-0238">DNA-binding</keyword>
<keyword evidence="4" id="KW-1185">Reference proteome</keyword>
<comment type="caution">
    <text evidence="3">The sequence shown here is derived from an EMBL/GenBank/DDBJ whole genome shotgun (WGS) entry which is preliminary data.</text>
</comment>
<evidence type="ECO:0000313" key="3">
    <source>
        <dbReference type="EMBL" id="MCL9813055.1"/>
    </source>
</evidence>
<dbReference type="GO" id="GO:0003677">
    <property type="term" value="F:DNA binding"/>
    <property type="evidence" value="ECO:0007669"/>
    <property type="project" value="UniProtKB-KW"/>
</dbReference>
<protein>
    <submittedName>
        <fullName evidence="3">AbrB/MazE/SpoVT family DNA-binding domain-containing protein</fullName>
    </submittedName>
</protein>
<proteinExistence type="predicted"/>
<evidence type="ECO:0000313" key="4">
    <source>
        <dbReference type="Proteomes" id="UP001202674"/>
    </source>
</evidence>
<dbReference type="RefSeq" id="WP_250595236.1">
    <property type="nucleotide sequence ID" value="NZ_JAKRVY010000002.1"/>
</dbReference>
<evidence type="ECO:0000259" key="2">
    <source>
        <dbReference type="PROSITE" id="PS51740"/>
    </source>
</evidence>
<reference evidence="3 4" key="1">
    <citation type="journal article" date="2022" name="Syst. Appl. Microbiol.">
        <title>Natronocalculus amylovorans gen. nov., sp. nov., and Natranaeroarchaeum aerophilus sp. nov., dominant culturable amylolytic natronoarchaea from hypersaline soda lakes in southwestern Siberia.</title>
        <authorList>
            <person name="Sorokin D.Y."/>
            <person name="Elcheninov A.G."/>
            <person name="Khizhniak T.V."/>
            <person name="Koenen M."/>
            <person name="Bale N.J."/>
            <person name="Damste J.S.S."/>
            <person name="Kublanov I.V."/>
        </authorList>
    </citation>
    <scope>NUCLEOTIDE SEQUENCE [LARGE SCALE GENOMIC DNA]</scope>
    <source>
        <strain evidence="3 4">AArc-St1-1</strain>
    </source>
</reference>
<dbReference type="EMBL" id="JAKRVY010000002">
    <property type="protein sequence ID" value="MCL9813055.1"/>
    <property type="molecule type" value="Genomic_DNA"/>
</dbReference>
<dbReference type="SUPFAM" id="SSF89447">
    <property type="entry name" value="AbrB/MazE/MraZ-like"/>
    <property type="match status" value="1"/>
</dbReference>
<sequence>MVQVDSKGRIVLPKKLRERLGIVPGTEVDIREENGKAVVEPEPEPEQVIDRMERLVGETGAESDLKPLDDVAPSARRHREAVDRGAREDSR</sequence>
<feature type="region of interest" description="Disordered" evidence="1">
    <location>
        <begin position="57"/>
        <end position="91"/>
    </location>
</feature>
<dbReference type="InterPro" id="IPR007159">
    <property type="entry name" value="SpoVT-AbrB_dom"/>
</dbReference>
<accession>A0AAE3K4Z9</accession>
<dbReference type="AlphaFoldDB" id="A0AAE3K4Z9"/>
<organism evidence="3 4">
    <name type="scientific">Natranaeroarchaeum aerophilus</name>
    <dbReference type="NCBI Taxonomy" id="2917711"/>
    <lineage>
        <taxon>Archaea</taxon>
        <taxon>Methanobacteriati</taxon>
        <taxon>Methanobacteriota</taxon>
        <taxon>Stenosarchaea group</taxon>
        <taxon>Halobacteria</taxon>
        <taxon>Halobacteriales</taxon>
        <taxon>Natronoarchaeaceae</taxon>
        <taxon>Natranaeroarchaeum</taxon>
    </lineage>
</organism>
<dbReference type="InterPro" id="IPR037914">
    <property type="entry name" value="SpoVT-AbrB_sf"/>
</dbReference>
<evidence type="ECO:0000256" key="1">
    <source>
        <dbReference type="SAM" id="MobiDB-lite"/>
    </source>
</evidence>
<feature type="domain" description="SpoVT-AbrB" evidence="2">
    <location>
        <begin position="1"/>
        <end position="44"/>
    </location>
</feature>
<dbReference type="PROSITE" id="PS51740">
    <property type="entry name" value="SPOVT_ABRB"/>
    <property type="match status" value="1"/>
</dbReference>
<dbReference type="Pfam" id="PF04014">
    <property type="entry name" value="MazE_antitoxin"/>
    <property type="match status" value="1"/>
</dbReference>